<evidence type="ECO:0000259" key="1">
    <source>
        <dbReference type="PROSITE" id="PS50011"/>
    </source>
</evidence>
<dbReference type="PROSITE" id="PS50011">
    <property type="entry name" value="PROTEIN_KINASE_DOM"/>
    <property type="match status" value="1"/>
</dbReference>
<proteinExistence type="predicted"/>
<dbReference type="InterPro" id="IPR011009">
    <property type="entry name" value="Kinase-like_dom_sf"/>
</dbReference>
<dbReference type="InterPro" id="IPR000719">
    <property type="entry name" value="Prot_kinase_dom"/>
</dbReference>
<protein>
    <recommendedName>
        <fullName evidence="1">Protein kinase domain-containing protein</fullName>
    </recommendedName>
</protein>
<dbReference type="Proteomes" id="UP000799428">
    <property type="component" value="Unassembled WGS sequence"/>
</dbReference>
<evidence type="ECO:0000313" key="2">
    <source>
        <dbReference type="EMBL" id="KAF2710951.1"/>
    </source>
</evidence>
<dbReference type="GO" id="GO:0005524">
    <property type="term" value="F:ATP binding"/>
    <property type="evidence" value="ECO:0007669"/>
    <property type="project" value="InterPro"/>
</dbReference>
<feature type="domain" description="Protein kinase" evidence="1">
    <location>
        <begin position="1"/>
        <end position="173"/>
    </location>
</feature>
<accession>A0A6G1KET7</accession>
<dbReference type="AlphaFoldDB" id="A0A6G1KET7"/>
<dbReference type="Gene3D" id="1.10.510.10">
    <property type="entry name" value="Transferase(Phosphotransferase) domain 1"/>
    <property type="match status" value="1"/>
</dbReference>
<dbReference type="EMBL" id="MU005768">
    <property type="protein sequence ID" value="KAF2710951.1"/>
    <property type="molecule type" value="Genomic_DNA"/>
</dbReference>
<gene>
    <name evidence="2" type="ORF">K504DRAFT_500885</name>
</gene>
<sequence length="173" mass="19851">MGYHQQYLKRSLAWQIQWRKKPDPGPYAQQDLNPEDLEPELVGDGIPEHRDDMPSIFMECGNERTVSPLIQNYDEQDLRLPERFLWHLFEGLVSAAACCHKVVATSKSDPKDVDLSWNIAIHRDIAPTNTFLMESLGWTHPGVELVDFGYAIIKLKWNTLQNPPSSRLTSHCP</sequence>
<reference evidence="2" key="1">
    <citation type="journal article" date="2020" name="Stud. Mycol.">
        <title>101 Dothideomycetes genomes: a test case for predicting lifestyles and emergence of pathogens.</title>
        <authorList>
            <person name="Haridas S."/>
            <person name="Albert R."/>
            <person name="Binder M."/>
            <person name="Bloem J."/>
            <person name="Labutti K."/>
            <person name="Salamov A."/>
            <person name="Andreopoulos B."/>
            <person name="Baker S."/>
            <person name="Barry K."/>
            <person name="Bills G."/>
            <person name="Bluhm B."/>
            <person name="Cannon C."/>
            <person name="Castanera R."/>
            <person name="Culley D."/>
            <person name="Daum C."/>
            <person name="Ezra D."/>
            <person name="Gonzalez J."/>
            <person name="Henrissat B."/>
            <person name="Kuo A."/>
            <person name="Liang C."/>
            <person name="Lipzen A."/>
            <person name="Lutzoni F."/>
            <person name="Magnuson J."/>
            <person name="Mondo S."/>
            <person name="Nolan M."/>
            <person name="Ohm R."/>
            <person name="Pangilinan J."/>
            <person name="Park H.-J."/>
            <person name="Ramirez L."/>
            <person name="Alfaro M."/>
            <person name="Sun H."/>
            <person name="Tritt A."/>
            <person name="Yoshinaga Y."/>
            <person name="Zwiers L.-H."/>
            <person name="Turgeon B."/>
            <person name="Goodwin S."/>
            <person name="Spatafora J."/>
            <person name="Crous P."/>
            <person name="Grigoriev I."/>
        </authorList>
    </citation>
    <scope>NUCLEOTIDE SEQUENCE</scope>
    <source>
        <strain evidence="2">CBS 279.74</strain>
    </source>
</reference>
<organism evidence="2 3">
    <name type="scientific">Pleomassaria siparia CBS 279.74</name>
    <dbReference type="NCBI Taxonomy" id="1314801"/>
    <lineage>
        <taxon>Eukaryota</taxon>
        <taxon>Fungi</taxon>
        <taxon>Dikarya</taxon>
        <taxon>Ascomycota</taxon>
        <taxon>Pezizomycotina</taxon>
        <taxon>Dothideomycetes</taxon>
        <taxon>Pleosporomycetidae</taxon>
        <taxon>Pleosporales</taxon>
        <taxon>Pleomassariaceae</taxon>
        <taxon>Pleomassaria</taxon>
    </lineage>
</organism>
<dbReference type="OrthoDB" id="310217at2759"/>
<dbReference type="SUPFAM" id="SSF56112">
    <property type="entry name" value="Protein kinase-like (PK-like)"/>
    <property type="match status" value="1"/>
</dbReference>
<evidence type="ECO:0000313" key="3">
    <source>
        <dbReference type="Proteomes" id="UP000799428"/>
    </source>
</evidence>
<keyword evidence="3" id="KW-1185">Reference proteome</keyword>
<dbReference type="GO" id="GO:0004672">
    <property type="term" value="F:protein kinase activity"/>
    <property type="evidence" value="ECO:0007669"/>
    <property type="project" value="InterPro"/>
</dbReference>
<name>A0A6G1KET7_9PLEO</name>